<keyword evidence="5" id="KW-0175">Coiled coil</keyword>
<dbReference type="PANTHER" id="PTHR45926">
    <property type="entry name" value="OSJNBA0053K19.4 PROTEIN"/>
    <property type="match status" value="1"/>
</dbReference>
<feature type="compositionally biased region" description="Acidic residues" evidence="6">
    <location>
        <begin position="464"/>
        <end position="473"/>
    </location>
</feature>
<dbReference type="InterPro" id="IPR027353">
    <property type="entry name" value="NET_dom"/>
</dbReference>
<dbReference type="InterPro" id="IPR036427">
    <property type="entry name" value="Bromodomain-like_sf"/>
</dbReference>
<dbReference type="PRINTS" id="PR00503">
    <property type="entry name" value="BROMODOMAIN"/>
</dbReference>
<keyword evidence="2 4" id="KW-0103">Bromodomain</keyword>
<proteinExistence type="predicted"/>
<keyword evidence="3" id="KW-0804">Transcription</keyword>
<comment type="caution">
    <text evidence="9">The sequence shown here is derived from an EMBL/GenBank/DDBJ whole genome shotgun (WGS) entry which is preliminary data.</text>
</comment>
<dbReference type="Proteomes" id="UP000626092">
    <property type="component" value="Unassembled WGS sequence"/>
</dbReference>
<feature type="domain" description="Bromo" evidence="7">
    <location>
        <begin position="215"/>
        <end position="287"/>
    </location>
</feature>
<organism evidence="9 10">
    <name type="scientific">Rhododendron simsii</name>
    <name type="common">Sims's rhododendron</name>
    <dbReference type="NCBI Taxonomy" id="118357"/>
    <lineage>
        <taxon>Eukaryota</taxon>
        <taxon>Viridiplantae</taxon>
        <taxon>Streptophyta</taxon>
        <taxon>Embryophyta</taxon>
        <taxon>Tracheophyta</taxon>
        <taxon>Spermatophyta</taxon>
        <taxon>Magnoliopsida</taxon>
        <taxon>eudicotyledons</taxon>
        <taxon>Gunneridae</taxon>
        <taxon>Pentapetalae</taxon>
        <taxon>asterids</taxon>
        <taxon>Ericales</taxon>
        <taxon>Ericaceae</taxon>
        <taxon>Ericoideae</taxon>
        <taxon>Rhodoreae</taxon>
        <taxon>Rhododendron</taxon>
    </lineage>
</organism>
<keyword evidence="1" id="KW-0805">Transcription regulation</keyword>
<dbReference type="SMART" id="SM00297">
    <property type="entry name" value="BROMO"/>
    <property type="match status" value="1"/>
</dbReference>
<dbReference type="InterPro" id="IPR037377">
    <property type="entry name" value="GTE_bromo"/>
</dbReference>
<dbReference type="EMBL" id="WJXA01000008">
    <property type="protein sequence ID" value="KAF7136395.1"/>
    <property type="molecule type" value="Genomic_DNA"/>
</dbReference>
<dbReference type="Pfam" id="PF17035">
    <property type="entry name" value="BET"/>
    <property type="match status" value="1"/>
</dbReference>
<evidence type="ECO:0000256" key="3">
    <source>
        <dbReference type="ARBA" id="ARBA00023163"/>
    </source>
</evidence>
<sequence>MASAVLPSRNESYWGERKVYMRKYHSNKPHFNNFNQTNPILNPSPNPNRYPTSNPALSRQIHENGTTPYHWKQHEEPASRPSPAENGLRREYLTFNLAAYTRAELRELEGRLRSELEQVRNLRAQIENRSAAYGGDAAAPPPPPPPRPSPLQVDFPSEPKERLVTPKPSGKKRGIPFGSGRGRKRQNAAVSDTSQFGKLLTTTMKRCSQILVKLMKHKSGWVFNAPVDAVALGLHDYHRVIKNPMDLGTVKSRLDKKEYKTPLDFAADVRLTFDNARTYNPKGSDVYVMAETLVALFDKLFGPAYAKFEYQHRLLAGPILLNSKESEAMRGREDLGNTASVQQVVGTPRKLAKPKARDPNKRGMSFEEKERLGLGLQELPPEKMGAMLDIIRRRNSQMTPDGDEIELDIEALDVETLWELDRFVCNHKNKTMKRQGVANAKLEPLIEQMPEAGAIQKAKKGCDAGEEDVDIGEDIPVNVFPPVEIEKDDGSSSSSSSSDSSSSSGSDSGSSSGSDSEEDSVQSPFVESKGVEALT</sequence>
<dbReference type="OrthoDB" id="21449at2759"/>
<name>A0A834GLY6_RHOSS</name>
<keyword evidence="10" id="KW-1185">Reference proteome</keyword>
<feature type="region of interest" description="Disordered" evidence="6">
    <location>
        <begin position="334"/>
        <end position="365"/>
    </location>
</feature>
<evidence type="ECO:0000313" key="10">
    <source>
        <dbReference type="Proteomes" id="UP000626092"/>
    </source>
</evidence>
<dbReference type="Pfam" id="PF00439">
    <property type="entry name" value="Bromodomain"/>
    <property type="match status" value="1"/>
</dbReference>
<dbReference type="Gene3D" id="1.20.1270.220">
    <property type="match status" value="1"/>
</dbReference>
<dbReference type="InterPro" id="IPR001487">
    <property type="entry name" value="Bromodomain"/>
</dbReference>
<reference evidence="9" key="1">
    <citation type="submission" date="2019-11" db="EMBL/GenBank/DDBJ databases">
        <authorList>
            <person name="Liu Y."/>
            <person name="Hou J."/>
            <person name="Li T.-Q."/>
            <person name="Guan C.-H."/>
            <person name="Wu X."/>
            <person name="Wu H.-Z."/>
            <person name="Ling F."/>
            <person name="Zhang R."/>
            <person name="Shi X.-G."/>
            <person name="Ren J.-P."/>
            <person name="Chen E.-F."/>
            <person name="Sun J.-M."/>
        </authorList>
    </citation>
    <scope>NUCLEOTIDE SEQUENCE</scope>
    <source>
        <strain evidence="9">Adult_tree_wgs_1</strain>
        <tissue evidence="9">Leaves</tissue>
    </source>
</reference>
<evidence type="ECO:0000256" key="1">
    <source>
        <dbReference type="ARBA" id="ARBA00023015"/>
    </source>
</evidence>
<evidence type="ECO:0000313" key="9">
    <source>
        <dbReference type="EMBL" id="KAF7136395.1"/>
    </source>
</evidence>
<evidence type="ECO:0000256" key="4">
    <source>
        <dbReference type="PROSITE-ProRule" id="PRU00035"/>
    </source>
</evidence>
<feature type="compositionally biased region" description="Low complexity" evidence="6">
    <location>
        <begin position="491"/>
        <end position="514"/>
    </location>
</feature>
<dbReference type="PROSITE" id="PS51525">
    <property type="entry name" value="NET"/>
    <property type="match status" value="1"/>
</dbReference>
<dbReference type="SUPFAM" id="SSF47370">
    <property type="entry name" value="Bromodomain"/>
    <property type="match status" value="1"/>
</dbReference>
<evidence type="ECO:0000256" key="6">
    <source>
        <dbReference type="SAM" id="MobiDB-lite"/>
    </source>
</evidence>
<feature type="domain" description="NET" evidence="8">
    <location>
        <begin position="354"/>
        <end position="435"/>
    </location>
</feature>
<dbReference type="InterPro" id="IPR038336">
    <property type="entry name" value="NET_sf"/>
</dbReference>
<dbReference type="PROSITE" id="PS50014">
    <property type="entry name" value="BROMODOMAIN_2"/>
    <property type="match status" value="1"/>
</dbReference>
<accession>A0A834GLY6</accession>
<dbReference type="Gene3D" id="1.20.920.10">
    <property type="entry name" value="Bromodomain-like"/>
    <property type="match status" value="1"/>
</dbReference>
<protein>
    <submittedName>
        <fullName evidence="9">Uncharacterized protein</fullName>
    </submittedName>
</protein>
<evidence type="ECO:0000256" key="2">
    <source>
        <dbReference type="ARBA" id="ARBA00023117"/>
    </source>
</evidence>
<gene>
    <name evidence="9" type="ORF">RHSIM_Rhsim08G0088500</name>
</gene>
<evidence type="ECO:0000256" key="5">
    <source>
        <dbReference type="SAM" id="Coils"/>
    </source>
</evidence>
<dbReference type="AlphaFoldDB" id="A0A834GLY6"/>
<feature type="region of interest" description="Disordered" evidence="6">
    <location>
        <begin position="459"/>
        <end position="535"/>
    </location>
</feature>
<feature type="compositionally biased region" description="Pro residues" evidence="6">
    <location>
        <begin position="139"/>
        <end position="149"/>
    </location>
</feature>
<feature type="compositionally biased region" description="Basic and acidic residues" evidence="6">
    <location>
        <begin position="355"/>
        <end position="365"/>
    </location>
</feature>
<feature type="coiled-coil region" evidence="5">
    <location>
        <begin position="102"/>
        <end position="129"/>
    </location>
</feature>
<evidence type="ECO:0000259" key="7">
    <source>
        <dbReference type="PROSITE" id="PS50014"/>
    </source>
</evidence>
<dbReference type="CDD" id="cd05506">
    <property type="entry name" value="Bromo_plant1"/>
    <property type="match status" value="1"/>
</dbReference>
<evidence type="ECO:0000259" key="8">
    <source>
        <dbReference type="PROSITE" id="PS51525"/>
    </source>
</evidence>
<feature type="region of interest" description="Disordered" evidence="6">
    <location>
        <begin position="132"/>
        <end position="190"/>
    </location>
</feature>